<dbReference type="OrthoDB" id="5986190at2759"/>
<dbReference type="InterPro" id="IPR011990">
    <property type="entry name" value="TPR-like_helical_dom_sf"/>
</dbReference>
<protein>
    <submittedName>
        <fullName evidence="1">Uncharacterized protein</fullName>
    </submittedName>
</protein>
<gene>
    <name evidence="1" type="ORF">K458DRAFT_422874</name>
</gene>
<reference evidence="1" key="1">
    <citation type="journal article" date="2020" name="Stud. Mycol.">
        <title>101 Dothideomycetes genomes: a test case for predicting lifestyles and emergence of pathogens.</title>
        <authorList>
            <person name="Haridas S."/>
            <person name="Albert R."/>
            <person name="Binder M."/>
            <person name="Bloem J."/>
            <person name="Labutti K."/>
            <person name="Salamov A."/>
            <person name="Andreopoulos B."/>
            <person name="Baker S."/>
            <person name="Barry K."/>
            <person name="Bills G."/>
            <person name="Bluhm B."/>
            <person name="Cannon C."/>
            <person name="Castanera R."/>
            <person name="Culley D."/>
            <person name="Daum C."/>
            <person name="Ezra D."/>
            <person name="Gonzalez J."/>
            <person name="Henrissat B."/>
            <person name="Kuo A."/>
            <person name="Liang C."/>
            <person name="Lipzen A."/>
            <person name="Lutzoni F."/>
            <person name="Magnuson J."/>
            <person name="Mondo S."/>
            <person name="Nolan M."/>
            <person name="Ohm R."/>
            <person name="Pangilinan J."/>
            <person name="Park H.-J."/>
            <person name="Ramirez L."/>
            <person name="Alfaro M."/>
            <person name="Sun H."/>
            <person name="Tritt A."/>
            <person name="Yoshinaga Y."/>
            <person name="Zwiers L.-H."/>
            <person name="Turgeon B."/>
            <person name="Goodwin S."/>
            <person name="Spatafora J."/>
            <person name="Crous P."/>
            <person name="Grigoriev I."/>
        </authorList>
    </citation>
    <scope>NUCLEOTIDE SEQUENCE</scope>
    <source>
        <strain evidence="1">CBS 122367</strain>
    </source>
</reference>
<sequence length="58" mass="6426">MNNLAFTLKGQGLTNRAISLMENCCRLQTVVLGPQHPFTISSHEALATWQLEAIELSK</sequence>
<proteinExistence type="predicted"/>
<dbReference type="Gene3D" id="1.25.40.10">
    <property type="entry name" value="Tetratricopeptide repeat domain"/>
    <property type="match status" value="1"/>
</dbReference>
<dbReference type="Proteomes" id="UP000799291">
    <property type="component" value="Unassembled WGS sequence"/>
</dbReference>
<dbReference type="AlphaFoldDB" id="A0A6G1IL82"/>
<keyword evidence="2" id="KW-1185">Reference proteome</keyword>
<name>A0A6G1IL82_9PLEO</name>
<dbReference type="Pfam" id="PF13374">
    <property type="entry name" value="TPR_10"/>
    <property type="match status" value="1"/>
</dbReference>
<evidence type="ECO:0000313" key="1">
    <source>
        <dbReference type="EMBL" id="KAF2678639.1"/>
    </source>
</evidence>
<organism evidence="1 2">
    <name type="scientific">Lentithecium fluviatile CBS 122367</name>
    <dbReference type="NCBI Taxonomy" id="1168545"/>
    <lineage>
        <taxon>Eukaryota</taxon>
        <taxon>Fungi</taxon>
        <taxon>Dikarya</taxon>
        <taxon>Ascomycota</taxon>
        <taxon>Pezizomycotina</taxon>
        <taxon>Dothideomycetes</taxon>
        <taxon>Pleosporomycetidae</taxon>
        <taxon>Pleosporales</taxon>
        <taxon>Massarineae</taxon>
        <taxon>Lentitheciaceae</taxon>
        <taxon>Lentithecium</taxon>
    </lineage>
</organism>
<dbReference type="EMBL" id="MU005610">
    <property type="protein sequence ID" value="KAF2678639.1"/>
    <property type="molecule type" value="Genomic_DNA"/>
</dbReference>
<evidence type="ECO:0000313" key="2">
    <source>
        <dbReference type="Proteomes" id="UP000799291"/>
    </source>
</evidence>
<accession>A0A6G1IL82</accession>